<dbReference type="EMBL" id="SODF01000001">
    <property type="protein sequence ID" value="TDW22389.1"/>
    <property type="molecule type" value="Genomic_DNA"/>
</dbReference>
<proteinExistence type="predicted"/>
<dbReference type="RefSeq" id="WP_134116184.1">
    <property type="nucleotide sequence ID" value="NZ_SODF01000001.1"/>
</dbReference>
<gene>
    <name evidence="2" type="ORF">EV650_1226</name>
</gene>
<dbReference type="PROSITE" id="PS51186">
    <property type="entry name" value="GNAT"/>
    <property type="match status" value="1"/>
</dbReference>
<reference evidence="2 3" key="1">
    <citation type="submission" date="2019-03" db="EMBL/GenBank/DDBJ databases">
        <title>Genomic Encyclopedia of Type Strains, Phase III (KMG-III): the genomes of soil and plant-associated and newly described type strains.</title>
        <authorList>
            <person name="Whitman W."/>
        </authorList>
    </citation>
    <scope>NUCLEOTIDE SEQUENCE [LARGE SCALE GENOMIC DNA]</scope>
    <source>
        <strain evidence="2 3">VKM Ac-2570</strain>
    </source>
</reference>
<dbReference type="OrthoDB" id="5243635at2"/>
<comment type="caution">
    <text evidence="2">The sequence shown here is derived from an EMBL/GenBank/DDBJ whole genome shotgun (WGS) entry which is preliminary data.</text>
</comment>
<evidence type="ECO:0000313" key="2">
    <source>
        <dbReference type="EMBL" id="TDW22389.1"/>
    </source>
</evidence>
<dbReference type="CDD" id="cd04301">
    <property type="entry name" value="NAT_SF"/>
    <property type="match status" value="1"/>
</dbReference>
<dbReference type="GO" id="GO:0016747">
    <property type="term" value="F:acyltransferase activity, transferring groups other than amino-acyl groups"/>
    <property type="evidence" value="ECO:0007669"/>
    <property type="project" value="InterPro"/>
</dbReference>
<dbReference type="AlphaFoldDB" id="A0A4R7ZWC8"/>
<dbReference type="Gene3D" id="3.40.630.30">
    <property type="match status" value="1"/>
</dbReference>
<dbReference type="Proteomes" id="UP000295447">
    <property type="component" value="Unassembled WGS sequence"/>
</dbReference>
<feature type="domain" description="N-acetyltransferase" evidence="1">
    <location>
        <begin position="7"/>
        <end position="169"/>
    </location>
</feature>
<sequence>MSKPTQVRIRDAVRGDGDALAELHARSRAVYYRAGGHEVASHPDGQYREAWRKMVDDARIAVLVAALGDDIVGVVTVDAGRVFPTSAPDEKRVRLAGIFVDPGQWSIGVGSALMARFVSIARQADAVGEVEVWERNSRAIRFYERHGWTRDGTSRPGPAGAPYLGYVLRLWSAS</sequence>
<accession>A0A4R7ZWC8</accession>
<dbReference type="Pfam" id="PF00583">
    <property type="entry name" value="Acetyltransf_1"/>
    <property type="match status" value="1"/>
</dbReference>
<evidence type="ECO:0000313" key="3">
    <source>
        <dbReference type="Proteomes" id="UP000295447"/>
    </source>
</evidence>
<evidence type="ECO:0000259" key="1">
    <source>
        <dbReference type="PROSITE" id="PS51186"/>
    </source>
</evidence>
<keyword evidence="3" id="KW-1185">Reference proteome</keyword>
<organism evidence="2 3">
    <name type="scientific">Kribbella kalugense</name>
    <dbReference type="NCBI Taxonomy" id="2512221"/>
    <lineage>
        <taxon>Bacteria</taxon>
        <taxon>Bacillati</taxon>
        <taxon>Actinomycetota</taxon>
        <taxon>Actinomycetes</taxon>
        <taxon>Propionibacteriales</taxon>
        <taxon>Kribbellaceae</taxon>
        <taxon>Kribbella</taxon>
    </lineage>
</organism>
<keyword evidence="2" id="KW-0808">Transferase</keyword>
<dbReference type="InterPro" id="IPR016181">
    <property type="entry name" value="Acyl_CoA_acyltransferase"/>
</dbReference>
<dbReference type="InterPro" id="IPR000182">
    <property type="entry name" value="GNAT_dom"/>
</dbReference>
<dbReference type="SUPFAM" id="SSF55729">
    <property type="entry name" value="Acyl-CoA N-acyltransferases (Nat)"/>
    <property type="match status" value="1"/>
</dbReference>
<name>A0A4R7ZWC8_9ACTN</name>
<protein>
    <submittedName>
        <fullName evidence="2">RimJ/RimL family protein N-acetyltransferase</fullName>
    </submittedName>
</protein>